<dbReference type="InterPro" id="IPR045860">
    <property type="entry name" value="Snake_toxin-like_sf"/>
</dbReference>
<dbReference type="Ensembl" id="ENSAPOT00000026293.1">
    <property type="protein sequence ID" value="ENSAPOP00000017113.1"/>
    <property type="gene ID" value="ENSAPOG00000020272.1"/>
</dbReference>
<name>A0A3Q1FJ16_9TELE</name>
<evidence type="ECO:0000313" key="2">
    <source>
        <dbReference type="Ensembl" id="ENSAPOP00000017113.1"/>
    </source>
</evidence>
<proteinExistence type="predicted"/>
<reference evidence="2" key="1">
    <citation type="submission" date="2025-08" db="UniProtKB">
        <authorList>
            <consortium name="Ensembl"/>
        </authorList>
    </citation>
    <scope>IDENTIFICATION</scope>
</reference>
<reference evidence="2" key="2">
    <citation type="submission" date="2025-09" db="UniProtKB">
        <authorList>
            <consortium name="Ensembl"/>
        </authorList>
    </citation>
    <scope>IDENTIFICATION</scope>
</reference>
<dbReference type="AlphaFoldDB" id="A0A3Q1FJ16"/>
<sequence>MYSLFDTDFGAQALEFVKTMKTAVLTLLVLLAVSQSEALRCNCGGVNSCPNSVEECTGSNTFCGTFNAASNPNYFKGCMSWTECSAWTNPAIATVSCCSTDLCNI</sequence>
<accession>A0A3Q1FJ16</accession>
<dbReference type="GeneTree" id="ENSGT01150000287041"/>
<organism evidence="2 3">
    <name type="scientific">Acanthochromis polyacanthus</name>
    <name type="common">spiny chromis</name>
    <dbReference type="NCBI Taxonomy" id="80966"/>
    <lineage>
        <taxon>Eukaryota</taxon>
        <taxon>Metazoa</taxon>
        <taxon>Chordata</taxon>
        <taxon>Craniata</taxon>
        <taxon>Vertebrata</taxon>
        <taxon>Euteleostomi</taxon>
        <taxon>Actinopterygii</taxon>
        <taxon>Neopterygii</taxon>
        <taxon>Teleostei</taxon>
        <taxon>Neoteleostei</taxon>
        <taxon>Acanthomorphata</taxon>
        <taxon>Ovalentaria</taxon>
        <taxon>Pomacentridae</taxon>
        <taxon>Acanthochromis</taxon>
    </lineage>
</organism>
<dbReference type="InParanoid" id="A0A3Q1FJ16"/>
<keyword evidence="3" id="KW-1185">Reference proteome</keyword>
<keyword evidence="1" id="KW-0732">Signal</keyword>
<feature type="chain" id="PRO_5018570373" evidence="1">
    <location>
        <begin position="39"/>
        <end position="105"/>
    </location>
</feature>
<evidence type="ECO:0000256" key="1">
    <source>
        <dbReference type="SAM" id="SignalP"/>
    </source>
</evidence>
<protein>
    <submittedName>
        <fullName evidence="2">Lymphocyte antigen 6D-like</fullName>
    </submittedName>
</protein>
<dbReference type="SUPFAM" id="SSF57302">
    <property type="entry name" value="Snake toxin-like"/>
    <property type="match status" value="1"/>
</dbReference>
<feature type="signal peptide" evidence="1">
    <location>
        <begin position="1"/>
        <end position="38"/>
    </location>
</feature>
<evidence type="ECO:0000313" key="3">
    <source>
        <dbReference type="Proteomes" id="UP000257200"/>
    </source>
</evidence>
<dbReference type="Proteomes" id="UP000257200">
    <property type="component" value="Unplaced"/>
</dbReference>